<dbReference type="Gene3D" id="3.30.70.100">
    <property type="match status" value="1"/>
</dbReference>
<dbReference type="PANTHER" id="PTHR40624:SF1">
    <property type="entry name" value="BIOSYNTHESIS MONOOXYGENASE, PUTATIVE (AFU_ORTHOLOGUE AFUA_1G12025)-RELATED"/>
    <property type="match status" value="1"/>
</dbReference>
<dbReference type="EMBL" id="ML734551">
    <property type="protein sequence ID" value="KAB8253314.1"/>
    <property type="molecule type" value="Genomic_DNA"/>
</dbReference>
<proteinExistence type="predicted"/>
<dbReference type="InterPro" id="IPR011008">
    <property type="entry name" value="Dimeric_a/b-barrel"/>
</dbReference>
<name>A0A5N6HHJ8_ASPFL</name>
<dbReference type="Proteomes" id="UP000325434">
    <property type="component" value="Unassembled WGS sequence"/>
</dbReference>
<protein>
    <recommendedName>
        <fullName evidence="1">ABM domain-containing protein</fullName>
    </recommendedName>
</protein>
<dbReference type="Pfam" id="PF03992">
    <property type="entry name" value="ABM"/>
    <property type="match status" value="1"/>
</dbReference>
<evidence type="ECO:0000259" key="1">
    <source>
        <dbReference type="Pfam" id="PF03992"/>
    </source>
</evidence>
<dbReference type="SUPFAM" id="SSF54909">
    <property type="entry name" value="Dimeric alpha+beta barrel"/>
    <property type="match status" value="1"/>
</dbReference>
<gene>
    <name evidence="2" type="ORF">BDV35DRAFT_386355</name>
</gene>
<organism evidence="2">
    <name type="scientific">Aspergillus flavus</name>
    <dbReference type="NCBI Taxonomy" id="5059"/>
    <lineage>
        <taxon>Eukaryota</taxon>
        <taxon>Fungi</taxon>
        <taxon>Dikarya</taxon>
        <taxon>Ascomycota</taxon>
        <taxon>Pezizomycotina</taxon>
        <taxon>Eurotiomycetes</taxon>
        <taxon>Eurotiomycetidae</taxon>
        <taxon>Eurotiales</taxon>
        <taxon>Aspergillaceae</taxon>
        <taxon>Aspergillus</taxon>
        <taxon>Aspergillus subgen. Circumdati</taxon>
    </lineage>
</organism>
<feature type="domain" description="ABM" evidence="1">
    <location>
        <begin position="14"/>
        <end position="81"/>
    </location>
</feature>
<reference evidence="2" key="1">
    <citation type="submission" date="2019-04" db="EMBL/GenBank/DDBJ databases">
        <title>Friends and foes A comparative genomics study of 23 Aspergillus species from section Flavi.</title>
        <authorList>
            <consortium name="DOE Joint Genome Institute"/>
            <person name="Kjaerbolling I."/>
            <person name="Vesth T."/>
            <person name="Frisvad J.C."/>
            <person name="Nybo J.L."/>
            <person name="Theobald S."/>
            <person name="Kildgaard S."/>
            <person name="Isbrandt T."/>
            <person name="Kuo A."/>
            <person name="Sato A."/>
            <person name="Lyhne E.K."/>
            <person name="Kogle M.E."/>
            <person name="Wiebenga A."/>
            <person name="Kun R.S."/>
            <person name="Lubbers R.J."/>
            <person name="Makela M.R."/>
            <person name="Barry K."/>
            <person name="Chovatia M."/>
            <person name="Clum A."/>
            <person name="Daum C."/>
            <person name="Haridas S."/>
            <person name="He G."/>
            <person name="LaButti K."/>
            <person name="Lipzen A."/>
            <person name="Mondo S."/>
            <person name="Riley R."/>
            <person name="Salamov A."/>
            <person name="Simmons B.A."/>
            <person name="Magnuson J.K."/>
            <person name="Henrissat B."/>
            <person name="Mortensen U.H."/>
            <person name="Larsen T.O."/>
            <person name="Devries R.P."/>
            <person name="Grigoriev I.V."/>
            <person name="Machida M."/>
            <person name="Baker S.E."/>
            <person name="Andersen M.R."/>
        </authorList>
    </citation>
    <scope>NUCLEOTIDE SEQUENCE [LARGE SCALE GENOMIC DNA]</scope>
    <source>
        <strain evidence="2">CBS 121.62</strain>
    </source>
</reference>
<accession>A0A5N6HHJ8</accession>
<evidence type="ECO:0000313" key="2">
    <source>
        <dbReference type="EMBL" id="KAB8253314.1"/>
    </source>
</evidence>
<dbReference type="InterPro" id="IPR007138">
    <property type="entry name" value="ABM_dom"/>
</dbReference>
<sequence length="110" mass="12466">MGESQEQVQCAIVYPRAGKADRLKEIMNGIIASMQENEPNALQYQVFFGSRPGGEPIMIVLEKYKNQEALHQHRQNPKLAELRRVATEESLFAHPPEIIPLSMLGQVQRP</sequence>
<dbReference type="PANTHER" id="PTHR40624">
    <property type="entry name" value="BIOSYNTHESIS MONOOXYGENASE, PUTATIVE (AFU_ORTHOLOGUE AFUA_1G12025)-RELATED"/>
    <property type="match status" value="1"/>
</dbReference>
<dbReference type="AlphaFoldDB" id="A0A5N6HHJ8"/>